<keyword evidence="3" id="KW-1185">Reference proteome</keyword>
<reference evidence="2 3" key="1">
    <citation type="journal article" date="2014" name="PLoS Genet.">
        <title>Phylogenetically driven sequencing of extremely halophilic archaea reveals strategies for static and dynamic osmo-response.</title>
        <authorList>
            <person name="Becker E.A."/>
            <person name="Seitzer P.M."/>
            <person name="Tritt A."/>
            <person name="Larsen D."/>
            <person name="Krusor M."/>
            <person name="Yao A.I."/>
            <person name="Wu D."/>
            <person name="Madern D."/>
            <person name="Eisen J.A."/>
            <person name="Darling A.E."/>
            <person name="Facciotti M.T."/>
        </authorList>
    </citation>
    <scope>NUCLEOTIDE SEQUENCE [LARGE SCALE GENOMIC DNA]</scope>
    <source>
        <strain evidence="2 3">JCM 10478</strain>
    </source>
</reference>
<proteinExistence type="predicted"/>
<dbReference type="AlphaFoldDB" id="L9YBM5"/>
<protein>
    <recommendedName>
        <fullName evidence="4">Sporulation control protein</fullName>
    </recommendedName>
</protein>
<keyword evidence="1" id="KW-1133">Transmembrane helix</keyword>
<dbReference type="RefSeq" id="WP_006429560.1">
    <property type="nucleotide sequence ID" value="NZ_AOID01000010.1"/>
</dbReference>
<evidence type="ECO:0000256" key="1">
    <source>
        <dbReference type="SAM" id="Phobius"/>
    </source>
</evidence>
<comment type="caution">
    <text evidence="2">The sequence shown here is derived from an EMBL/GenBank/DDBJ whole genome shotgun (WGS) entry which is preliminary data.</text>
</comment>
<keyword evidence="1" id="KW-0472">Membrane</keyword>
<dbReference type="EMBL" id="AOID01000010">
    <property type="protein sequence ID" value="ELY70328.1"/>
    <property type="molecule type" value="Genomic_DNA"/>
</dbReference>
<evidence type="ECO:0000313" key="2">
    <source>
        <dbReference type="EMBL" id="ELY70328.1"/>
    </source>
</evidence>
<dbReference type="OrthoDB" id="204883at2157"/>
<evidence type="ECO:0008006" key="4">
    <source>
        <dbReference type="Google" id="ProtNLM"/>
    </source>
</evidence>
<feature type="transmembrane region" description="Helical" evidence="1">
    <location>
        <begin position="35"/>
        <end position="68"/>
    </location>
</feature>
<keyword evidence="1" id="KW-0812">Transmembrane</keyword>
<evidence type="ECO:0000313" key="3">
    <source>
        <dbReference type="Proteomes" id="UP000011632"/>
    </source>
</evidence>
<accession>L9YBM5</accession>
<name>L9YBM5_9EURY</name>
<gene>
    <name evidence="2" type="ORF">C489_02591</name>
</gene>
<organism evidence="2 3">
    <name type="scientific">Natrinema versiforme JCM 10478</name>
    <dbReference type="NCBI Taxonomy" id="1227496"/>
    <lineage>
        <taxon>Archaea</taxon>
        <taxon>Methanobacteriati</taxon>
        <taxon>Methanobacteriota</taxon>
        <taxon>Stenosarchaea group</taxon>
        <taxon>Halobacteria</taxon>
        <taxon>Halobacteriales</taxon>
        <taxon>Natrialbaceae</taxon>
        <taxon>Natrinema</taxon>
    </lineage>
</organism>
<dbReference type="Proteomes" id="UP000011632">
    <property type="component" value="Unassembled WGS sequence"/>
</dbReference>
<sequence length="82" mass="9024">MPAIALGFVVYLVLQGVIARFVYREAAVHNRRFPLIIAIATFVFSVAAIFLVESILLVLLVQAVAIALYRLGAARDRPTTPR</sequence>